<comment type="caution">
    <text evidence="2">The sequence shown here is derived from an EMBL/GenBank/DDBJ whole genome shotgun (WGS) entry which is preliminary data.</text>
</comment>
<dbReference type="Proteomes" id="UP000054815">
    <property type="component" value="Unassembled WGS sequence"/>
</dbReference>
<feature type="compositionally biased region" description="Polar residues" evidence="1">
    <location>
        <begin position="8"/>
        <end position="22"/>
    </location>
</feature>
<evidence type="ECO:0000313" key="3">
    <source>
        <dbReference type="Proteomes" id="UP000054815"/>
    </source>
</evidence>
<organism evidence="2 3">
    <name type="scientific">Trichinella pseudospiralis</name>
    <name type="common">Parasitic roundworm</name>
    <dbReference type="NCBI Taxonomy" id="6337"/>
    <lineage>
        <taxon>Eukaryota</taxon>
        <taxon>Metazoa</taxon>
        <taxon>Ecdysozoa</taxon>
        <taxon>Nematoda</taxon>
        <taxon>Enoplea</taxon>
        <taxon>Dorylaimia</taxon>
        <taxon>Trichinellida</taxon>
        <taxon>Trichinellidae</taxon>
        <taxon>Trichinella</taxon>
    </lineage>
</organism>
<sequence length="144" mass="15909">MADEKNFSKTTPAKAQQASTTRSSSSNSSSNCFGIFSNSGENFGTTQQPRPPPALPDGAWLWFLFQNHTFERSITVLPPPVQLDSEEDEESSFKQPELLPLLEFGSTQSHMRLQPRATSEMKLLSLSNSKNKLKSNRLGSGSSR</sequence>
<feature type="region of interest" description="Disordered" evidence="1">
    <location>
        <begin position="118"/>
        <end position="144"/>
    </location>
</feature>
<feature type="region of interest" description="Disordered" evidence="1">
    <location>
        <begin position="1"/>
        <end position="54"/>
    </location>
</feature>
<dbReference type="EMBL" id="JYDU01000060">
    <property type="protein sequence ID" value="KRX95175.1"/>
    <property type="molecule type" value="Genomic_DNA"/>
</dbReference>
<proteinExistence type="predicted"/>
<feature type="compositionally biased region" description="Low complexity" evidence="1">
    <location>
        <begin position="23"/>
        <end position="40"/>
    </location>
</feature>
<gene>
    <name evidence="2" type="ORF">T4E_5219</name>
</gene>
<dbReference type="AlphaFoldDB" id="A0A0V0Y4Q7"/>
<evidence type="ECO:0000256" key="1">
    <source>
        <dbReference type="SAM" id="MobiDB-lite"/>
    </source>
</evidence>
<evidence type="ECO:0000313" key="2">
    <source>
        <dbReference type="EMBL" id="KRX95175.1"/>
    </source>
</evidence>
<reference evidence="2 3" key="1">
    <citation type="submission" date="2015-01" db="EMBL/GenBank/DDBJ databases">
        <title>Evolution of Trichinella species and genotypes.</title>
        <authorList>
            <person name="Korhonen P.K."/>
            <person name="Edoardo P."/>
            <person name="Giuseppe L.R."/>
            <person name="Gasser R.B."/>
        </authorList>
    </citation>
    <scope>NUCLEOTIDE SEQUENCE [LARGE SCALE GENOMIC DNA]</scope>
    <source>
        <strain evidence="2">ISS141</strain>
    </source>
</reference>
<name>A0A0V0Y4Q7_TRIPS</name>
<protein>
    <submittedName>
        <fullName evidence="2">Uncharacterized protein</fullName>
    </submittedName>
</protein>
<accession>A0A0V0Y4Q7</accession>